<protein>
    <submittedName>
        <fullName evidence="4">Peptidase family C78</fullName>
    </submittedName>
</protein>
<keyword evidence="1" id="KW-0378">Hydrolase</keyword>
<feature type="region of interest" description="Disordered" evidence="2">
    <location>
        <begin position="80"/>
        <end position="117"/>
    </location>
</feature>
<dbReference type="AlphaFoldDB" id="A0A166NWS1"/>
<dbReference type="GO" id="GO:0016787">
    <property type="term" value="F:hydrolase activity"/>
    <property type="evidence" value="ECO:0007669"/>
    <property type="project" value="UniProtKB-KW"/>
</dbReference>
<evidence type="ECO:0000313" key="4">
    <source>
        <dbReference type="EMBL" id="KZL66139.1"/>
    </source>
</evidence>
<feature type="compositionally biased region" description="Basic and acidic residues" evidence="2">
    <location>
        <begin position="137"/>
        <end position="146"/>
    </location>
</feature>
<accession>A0A166NWS1</accession>
<evidence type="ECO:0000256" key="1">
    <source>
        <dbReference type="ARBA" id="ARBA00022801"/>
    </source>
</evidence>
<proteinExistence type="predicted"/>
<dbReference type="STRING" id="708197.A0A166NWS1"/>
<reference evidence="4 5" key="1">
    <citation type="submission" date="2015-06" db="EMBL/GenBank/DDBJ databases">
        <title>Survival trade-offs in plant roots during colonization by closely related pathogenic and mutualistic fungi.</title>
        <authorList>
            <person name="Hacquard S."/>
            <person name="Kracher B."/>
            <person name="Hiruma K."/>
            <person name="Weinman A."/>
            <person name="Muench P."/>
            <person name="Garrido Oter R."/>
            <person name="Ver Loren van Themaat E."/>
            <person name="Dallerey J.-F."/>
            <person name="Damm U."/>
            <person name="Henrissat B."/>
            <person name="Lespinet O."/>
            <person name="Thon M."/>
            <person name="Kemen E."/>
            <person name="McHardy A.C."/>
            <person name="Schulze-Lefert P."/>
            <person name="O'Connell R.J."/>
        </authorList>
    </citation>
    <scope>NUCLEOTIDE SEQUENCE [LARGE SCALE GENOMIC DNA]</scope>
    <source>
        <strain evidence="4 5">0861</strain>
    </source>
</reference>
<organism evidence="4 5">
    <name type="scientific">Colletotrichum tofieldiae</name>
    <dbReference type="NCBI Taxonomy" id="708197"/>
    <lineage>
        <taxon>Eukaryota</taxon>
        <taxon>Fungi</taxon>
        <taxon>Dikarya</taxon>
        <taxon>Ascomycota</taxon>
        <taxon>Pezizomycotina</taxon>
        <taxon>Sordariomycetes</taxon>
        <taxon>Hypocreomycetidae</taxon>
        <taxon>Glomerellales</taxon>
        <taxon>Glomerellaceae</taxon>
        <taxon>Colletotrichum</taxon>
        <taxon>Colletotrichum spaethianum species complex</taxon>
    </lineage>
</organism>
<dbReference type="EMBL" id="LFIV01000188">
    <property type="protein sequence ID" value="KZL66139.1"/>
    <property type="molecule type" value="Genomic_DNA"/>
</dbReference>
<sequence>MENSMVCPFCGRAGSGEYEMLLASHMETFHPEEDGSQCPPPGLRARQEHYGECPIEGCGEIVSCAEIDYHVDLHLEEERQVADSPNAQATIEPRSSPTASASGAASGRAASDPAMKKQGAAVEQWNKLLSMPPAKPKGKEGEKRLGKSELGKYAHEQQMPDWLISLLHKGGEVKSDGVISVLEQLLRQSTSTEYAYLCNPAVQHVSKLKKEGGFCGYRNIQMMVSYVIGANAHGKDAFRGRLPTIFEIQEFIERAWDLGINSQGRLETGGIKGTRKYIGTPEARRPPARLSAKDYANSCGLQAQALFVSLGIPCVAQGFKDPEPGRSEAKLMMAVEQYFGQGTPDQPSKVTCTTLPPIYFQHAGKFFSVVLFPLSSAKNKTLAGHSLTIVGFERQKHGPANLLVFDPMFRDPPALSRLIGQTFKHKSADESLKPYRRGAKYLRRYREFELLRYAMCTTS</sequence>
<dbReference type="Gene3D" id="3.90.70.130">
    <property type="match status" value="1"/>
</dbReference>
<feature type="domain" description="UFSP1/2/DUB catalytic" evidence="3">
    <location>
        <begin position="192"/>
        <end position="283"/>
    </location>
</feature>
<dbReference type="Pfam" id="PF07910">
    <property type="entry name" value="Peptidase_C78"/>
    <property type="match status" value="2"/>
</dbReference>
<evidence type="ECO:0000256" key="2">
    <source>
        <dbReference type="SAM" id="MobiDB-lite"/>
    </source>
</evidence>
<evidence type="ECO:0000313" key="5">
    <source>
        <dbReference type="Proteomes" id="UP000076552"/>
    </source>
</evidence>
<evidence type="ECO:0000259" key="3">
    <source>
        <dbReference type="Pfam" id="PF07910"/>
    </source>
</evidence>
<feature type="compositionally biased region" description="Low complexity" evidence="2">
    <location>
        <begin position="93"/>
        <end position="111"/>
    </location>
</feature>
<feature type="domain" description="UFSP1/2/DUB catalytic" evidence="3">
    <location>
        <begin position="302"/>
        <end position="451"/>
    </location>
</feature>
<keyword evidence="5" id="KW-1185">Reference proteome</keyword>
<dbReference type="InterPro" id="IPR012462">
    <property type="entry name" value="UFSP1/2_DUB_cat"/>
</dbReference>
<name>A0A166NWS1_9PEZI</name>
<gene>
    <name evidence="4" type="ORF">CT0861_03965</name>
</gene>
<dbReference type="Proteomes" id="UP000076552">
    <property type="component" value="Unassembled WGS sequence"/>
</dbReference>
<feature type="region of interest" description="Disordered" evidence="2">
    <location>
        <begin position="127"/>
        <end position="146"/>
    </location>
</feature>
<comment type="caution">
    <text evidence="4">The sequence shown here is derived from an EMBL/GenBank/DDBJ whole genome shotgun (WGS) entry which is preliminary data.</text>
</comment>